<dbReference type="RefSeq" id="WP_094155171.1">
    <property type="nucleotide sequence ID" value="NZ_CP020028.1"/>
</dbReference>
<dbReference type="SUPFAM" id="SSF140453">
    <property type="entry name" value="EsxAB dimer-like"/>
    <property type="match status" value="1"/>
</dbReference>
<dbReference type="OrthoDB" id="2667106at2"/>
<feature type="region of interest" description="Disordered" evidence="1">
    <location>
        <begin position="260"/>
        <end position="316"/>
    </location>
</feature>
<protein>
    <recommendedName>
        <fullName evidence="4">WXG100 family type VII secretion target</fullName>
    </recommendedName>
</protein>
<dbReference type="InterPro" id="IPR036689">
    <property type="entry name" value="ESAT-6-like_sf"/>
</dbReference>
<dbReference type="Proteomes" id="UP000214666">
    <property type="component" value="Chromosome"/>
</dbReference>
<dbReference type="InterPro" id="IPR010310">
    <property type="entry name" value="T7SS_ESAT-6-like"/>
</dbReference>
<gene>
    <name evidence="2" type="ORF">B4V02_13395</name>
</gene>
<dbReference type="Pfam" id="PF06013">
    <property type="entry name" value="WXG100"/>
    <property type="match status" value="1"/>
</dbReference>
<keyword evidence="3" id="KW-1185">Reference proteome</keyword>
<evidence type="ECO:0000313" key="3">
    <source>
        <dbReference type="Proteomes" id="UP000214666"/>
    </source>
</evidence>
<dbReference type="KEGG" id="pkb:B4V02_13395"/>
<reference evidence="2 3" key="1">
    <citation type="submission" date="2017-03" db="EMBL/GenBank/DDBJ databases">
        <title>Complete genome sequence of Paenibacillus Kribbensis producing bioflocculants.</title>
        <authorList>
            <person name="Lee H.-G."/>
            <person name="Oh H.-M."/>
        </authorList>
    </citation>
    <scope>NUCLEOTIDE SEQUENCE [LARGE SCALE GENOMIC DNA]</scope>
    <source>
        <strain evidence="2 3">AM49</strain>
    </source>
</reference>
<dbReference type="AlphaFoldDB" id="A0A222WNM4"/>
<accession>A0A222WNM4</accession>
<feature type="compositionally biased region" description="Basic and acidic residues" evidence="1">
    <location>
        <begin position="260"/>
        <end position="276"/>
    </location>
</feature>
<sequence length="389" mass="42050">MGRIMVPPEKLIEVADRFLQGKHEMERMLNSLNKQITFVQDGWSGATKEKFFHDFQIAQQSMSVTLAGLYNVSQQLIFISKSFAQVDGEQVVLDIPGSGLPAQTESNGEQWWKKVGDQFNELVDDVTDGAVDVAHKVGNEIEYAVDVGKEFVLGSSAAFTEDLSLGILHKDYDSNHPFANVLGGLAGHTLSSVLGVLGTVVGGAGEVGSFALDFTGIGAIVGVPAGVVSAGMMAAGSSLAFKGISGGFEQTKDMYQMMKDKDSKALEPSKPSDVKTENTTNIEGAEATTRTYEPSPKHDPQSGWGSPNPIPDAKTGQNLLDTAYSSSKNKQLYNIYEGKLVKFQPDGETGWHPYEVTNPAKEVPADVLRQLLKDGKITRVEYNKLLKNK</sequence>
<evidence type="ECO:0000313" key="2">
    <source>
        <dbReference type="EMBL" id="ASR47598.1"/>
    </source>
</evidence>
<name>A0A222WNM4_9BACL</name>
<dbReference type="EMBL" id="CP020028">
    <property type="protein sequence ID" value="ASR47598.1"/>
    <property type="molecule type" value="Genomic_DNA"/>
</dbReference>
<evidence type="ECO:0008006" key="4">
    <source>
        <dbReference type="Google" id="ProtNLM"/>
    </source>
</evidence>
<dbReference type="Gene3D" id="1.10.287.850">
    <property type="entry name" value="HP0062-like domain"/>
    <property type="match status" value="1"/>
</dbReference>
<feature type="compositionally biased region" description="Polar residues" evidence="1">
    <location>
        <begin position="277"/>
        <end position="292"/>
    </location>
</feature>
<dbReference type="NCBIfam" id="TIGR03930">
    <property type="entry name" value="WXG100_ESAT6"/>
    <property type="match status" value="1"/>
</dbReference>
<proteinExistence type="predicted"/>
<evidence type="ECO:0000256" key="1">
    <source>
        <dbReference type="SAM" id="MobiDB-lite"/>
    </source>
</evidence>
<organism evidence="2 3">
    <name type="scientific">Paenibacillus kribbensis</name>
    <dbReference type="NCBI Taxonomy" id="172713"/>
    <lineage>
        <taxon>Bacteria</taxon>
        <taxon>Bacillati</taxon>
        <taxon>Bacillota</taxon>
        <taxon>Bacilli</taxon>
        <taxon>Bacillales</taxon>
        <taxon>Paenibacillaceae</taxon>
        <taxon>Paenibacillus</taxon>
    </lineage>
</organism>